<dbReference type="InterPro" id="IPR011009">
    <property type="entry name" value="Kinase-like_dom_sf"/>
</dbReference>
<feature type="transmembrane region" description="Helical" evidence="2">
    <location>
        <begin position="953"/>
        <end position="982"/>
    </location>
</feature>
<dbReference type="InterPro" id="IPR002123">
    <property type="entry name" value="Plipid/glycerol_acylTrfase"/>
</dbReference>
<dbReference type="SMART" id="SM00563">
    <property type="entry name" value="PlsC"/>
    <property type="match status" value="1"/>
</dbReference>
<reference evidence="4" key="1">
    <citation type="submission" date="2014-09" db="EMBL/GenBank/DDBJ databases">
        <title>Genome sequence of the luminous mushroom Mycena chlorophos for searching fungal bioluminescence genes.</title>
        <authorList>
            <person name="Tanaka Y."/>
            <person name="Kasuga D."/>
            <person name="Oba Y."/>
            <person name="Hase S."/>
            <person name="Sato K."/>
            <person name="Oba Y."/>
            <person name="Sakakibara Y."/>
        </authorList>
    </citation>
    <scope>NUCLEOTIDE SEQUENCE</scope>
</reference>
<keyword evidence="2" id="KW-0472">Membrane</keyword>
<dbReference type="PANTHER" id="PTHR31605">
    <property type="entry name" value="GLYCEROL-3-PHOSPHATE O-ACYLTRANSFERASE 1"/>
    <property type="match status" value="1"/>
</dbReference>
<feature type="domain" description="Protein kinase" evidence="3">
    <location>
        <begin position="95"/>
        <end position="464"/>
    </location>
</feature>
<evidence type="ECO:0000259" key="3">
    <source>
        <dbReference type="PROSITE" id="PS50011"/>
    </source>
</evidence>
<dbReference type="InterPro" id="IPR000719">
    <property type="entry name" value="Prot_kinase_dom"/>
</dbReference>
<feature type="compositionally biased region" description="Low complexity" evidence="1">
    <location>
        <begin position="487"/>
        <end position="497"/>
    </location>
</feature>
<name>A0ABQ0LHL8_MYCCL</name>
<evidence type="ECO:0000313" key="4">
    <source>
        <dbReference type="EMBL" id="GAT50609.1"/>
    </source>
</evidence>
<dbReference type="EMBL" id="DF846523">
    <property type="protein sequence ID" value="GAT50609.1"/>
    <property type="molecule type" value="Genomic_DNA"/>
</dbReference>
<dbReference type="SUPFAM" id="SSF56112">
    <property type="entry name" value="Protein kinase-like (PK-like)"/>
    <property type="match status" value="1"/>
</dbReference>
<organism evidence="4 5">
    <name type="scientific">Mycena chlorophos</name>
    <name type="common">Agaric fungus</name>
    <name type="synonym">Agaricus chlorophos</name>
    <dbReference type="NCBI Taxonomy" id="658473"/>
    <lineage>
        <taxon>Eukaryota</taxon>
        <taxon>Fungi</taxon>
        <taxon>Dikarya</taxon>
        <taxon>Basidiomycota</taxon>
        <taxon>Agaricomycotina</taxon>
        <taxon>Agaricomycetes</taxon>
        <taxon>Agaricomycetidae</taxon>
        <taxon>Agaricales</taxon>
        <taxon>Marasmiineae</taxon>
        <taxon>Mycenaceae</taxon>
        <taxon>Mycena</taxon>
    </lineage>
</organism>
<keyword evidence="5" id="KW-1185">Reference proteome</keyword>
<keyword evidence="2" id="KW-0812">Transmembrane</keyword>
<evidence type="ECO:0000313" key="5">
    <source>
        <dbReference type="Proteomes" id="UP000815677"/>
    </source>
</evidence>
<dbReference type="PANTHER" id="PTHR31605:SF0">
    <property type="entry name" value="GLYCEROL-3-PHOSPHATE O-ACYLTRANSFERASE 1"/>
    <property type="match status" value="1"/>
</dbReference>
<sequence>MSPSPPLDIVEGIIHQLYHLCIADLRPSHHYCSLSAPCRPALAALAPFLQLRLVSSAWDELVTNLRRDEAAWSPFFAPVEAGVYYPHKWHINTRMRQAVVLGRYRVFRTINSEQGDRGVYVAYDLENGCAGASEVILKAWVDAADFELKNEDDAYAMLQGAPGIPRALHAVRWDRDCDVHVLPLPKLGPTLEDLVQVLPGRRMDERMVLTVAIQMLDRCREIHTKQIIHCGIKPANVCIAPRGSGDSKDMLYAIDFGFSISLAENLPMPSPKRTDAVGNRRFMSVMAHHGISQSQKDDLESLAYLLSFLYHGQLPWDRRALARTASTASRASSSSQEVHQPHMWRLKIATPASELFCDMDACFFDFWNDVKGLAYGEAPDYDKMTGWFKARLEGEPVDWWDIWDHCGEDAWLVRSGEDPEQACVADALGASYPAEVAHESSDRVADYEKGTRSYDVTPQQLPFVPHLVSRSQTVNRSVHGLNSKNGAASESSSSPESAKLDTGLTRSPSYAGVMMFWRIITGIFFREIRTRGAFNIPKDGPVIFVGAPHNNQFLDMLLGLEAYKESGRRVQFLVAKSSMDRMFVGFFAKLIGSIPVVRASDSAKIGTGHIHLSPDDPCLVMGEGTRFRSEFTPRMQIVLSKALGSPAAEVLEIISDTELRIKKEFSNDQGKLTDEIRDATESGSLTYRRLPYVDQQEMYRHVYNALSGDGSIGIFPEGGSHDRTDLLPLKAGVSIMALGAMANNPKHNVKIVPVGLSYFHAHKFRSRAVVEFGTAMDVPPELVEMFKQGGAQKRQAVAQMLELIFNALKTVTVRAPDYDTLMLIQAARRLYKTPGQHLTLGQVVELNRRMLEGYEHFKDEPRIQKLRQDVLKYNRLKQDMGLQDHQVPRAERELWKVLALLTYRIGLLSVWSIFALPGVVLNGPIFILASVISRKKAKEALAASSVKIAARDVLATWKVLISLGVAPVLYLIYALIGTYIAIRVNAPLKWSLLTPFIVLFGVPAMSYAALKFGEAGMDVMKSLPPLIAALVPGQQKSLDKLKAMRKQLANEVSSLINDLGPQLYPDFNEWRILLPASTVPPSGGTPGLWRRKSGNGGVDSQGLGLTHPMTWLDERLFGFRASATAPNSDDEDDHGDYDNVIGFIPGAQTLLSAAAGMVGASKSRTNSFADLQKLRNMEK</sequence>
<feature type="transmembrane region" description="Helical" evidence="2">
    <location>
        <begin position="910"/>
        <end position="932"/>
    </location>
</feature>
<dbReference type="InterPro" id="IPR052744">
    <property type="entry name" value="GPAT/DAPAT"/>
</dbReference>
<dbReference type="SUPFAM" id="SSF69593">
    <property type="entry name" value="Glycerol-3-phosphate (1)-acyltransferase"/>
    <property type="match status" value="1"/>
</dbReference>
<feature type="transmembrane region" description="Helical" evidence="2">
    <location>
        <begin position="988"/>
        <end position="1010"/>
    </location>
</feature>
<evidence type="ECO:0000256" key="2">
    <source>
        <dbReference type="SAM" id="Phobius"/>
    </source>
</evidence>
<keyword evidence="2" id="KW-1133">Transmembrane helix</keyword>
<dbReference type="PROSITE" id="PS50011">
    <property type="entry name" value="PROTEIN_KINASE_DOM"/>
    <property type="match status" value="1"/>
</dbReference>
<evidence type="ECO:0000256" key="1">
    <source>
        <dbReference type="SAM" id="MobiDB-lite"/>
    </source>
</evidence>
<feature type="region of interest" description="Disordered" evidence="1">
    <location>
        <begin position="478"/>
        <end position="504"/>
    </location>
</feature>
<protein>
    <recommendedName>
        <fullName evidence="3">Protein kinase domain-containing protein</fullName>
    </recommendedName>
</protein>
<proteinExistence type="predicted"/>
<dbReference type="Pfam" id="PF01553">
    <property type="entry name" value="Acyltransferase"/>
    <property type="match status" value="1"/>
</dbReference>
<accession>A0ABQ0LHL8</accession>
<gene>
    <name evidence="4" type="ORF">MCHLO_07831</name>
</gene>
<dbReference type="Gene3D" id="1.10.510.10">
    <property type="entry name" value="Transferase(Phosphotransferase) domain 1"/>
    <property type="match status" value="1"/>
</dbReference>
<dbReference type="Proteomes" id="UP000815677">
    <property type="component" value="Unassembled WGS sequence"/>
</dbReference>